<keyword evidence="3" id="KW-1185">Reference proteome</keyword>
<reference evidence="3" key="1">
    <citation type="journal article" date="2019" name="Int. J. Syst. Evol. Microbiol.">
        <title>The Global Catalogue of Microorganisms (GCM) 10K type strain sequencing project: providing services to taxonomists for standard genome sequencing and annotation.</title>
        <authorList>
            <consortium name="The Broad Institute Genomics Platform"/>
            <consortium name="The Broad Institute Genome Sequencing Center for Infectious Disease"/>
            <person name="Wu L."/>
            <person name="Ma J."/>
        </authorList>
    </citation>
    <scope>NUCLEOTIDE SEQUENCE [LARGE SCALE GENOMIC DNA]</scope>
    <source>
        <strain evidence="3">JCM 17336</strain>
    </source>
</reference>
<evidence type="ECO:0000313" key="3">
    <source>
        <dbReference type="Proteomes" id="UP001501367"/>
    </source>
</evidence>
<dbReference type="PROSITE" id="PS51186">
    <property type="entry name" value="GNAT"/>
    <property type="match status" value="1"/>
</dbReference>
<feature type="domain" description="N-acetyltransferase" evidence="1">
    <location>
        <begin position="11"/>
        <end position="151"/>
    </location>
</feature>
<dbReference type="SUPFAM" id="SSF55729">
    <property type="entry name" value="Acyl-CoA N-acyltransferases (Nat)"/>
    <property type="match status" value="1"/>
</dbReference>
<name>A0ABP7FTQ3_9FLAO</name>
<proteinExistence type="predicted"/>
<evidence type="ECO:0000313" key="2">
    <source>
        <dbReference type="EMBL" id="GAA3748101.1"/>
    </source>
</evidence>
<accession>A0ABP7FTQ3</accession>
<gene>
    <name evidence="2" type="ORF">GCM10022422_35810</name>
</gene>
<dbReference type="Pfam" id="PF13673">
    <property type="entry name" value="Acetyltransf_10"/>
    <property type="match status" value="1"/>
</dbReference>
<organism evidence="2 3">
    <name type="scientific">Flavobacterium ginsengisoli</name>
    <dbReference type="NCBI Taxonomy" id="871694"/>
    <lineage>
        <taxon>Bacteria</taxon>
        <taxon>Pseudomonadati</taxon>
        <taxon>Bacteroidota</taxon>
        <taxon>Flavobacteriia</taxon>
        <taxon>Flavobacteriales</taxon>
        <taxon>Flavobacteriaceae</taxon>
        <taxon>Flavobacterium</taxon>
    </lineage>
</organism>
<evidence type="ECO:0000259" key="1">
    <source>
        <dbReference type="PROSITE" id="PS51186"/>
    </source>
</evidence>
<dbReference type="InterPro" id="IPR016181">
    <property type="entry name" value="Acyl_CoA_acyltransferase"/>
</dbReference>
<dbReference type="Gene3D" id="3.40.630.30">
    <property type="match status" value="1"/>
</dbReference>
<dbReference type="Proteomes" id="UP001501367">
    <property type="component" value="Unassembled WGS sequence"/>
</dbReference>
<dbReference type="CDD" id="cd04301">
    <property type="entry name" value="NAT_SF"/>
    <property type="match status" value="1"/>
</dbReference>
<dbReference type="InterPro" id="IPR000182">
    <property type="entry name" value="GNAT_dom"/>
</dbReference>
<comment type="caution">
    <text evidence="2">The sequence shown here is derived from an EMBL/GenBank/DDBJ whole genome shotgun (WGS) entry which is preliminary data.</text>
</comment>
<dbReference type="EMBL" id="BAABDT010000006">
    <property type="protein sequence ID" value="GAA3748101.1"/>
    <property type="molecule type" value="Genomic_DNA"/>
</dbReference>
<sequence length="153" mass="17785">MKNSKLKLEMIRIIEAQNSDLPHLRKLFLNERRRTFADQDISQFKLEDFDKQTQGEYILIAHVDNIPIGFISIWLPNNFIHHLYVDHKHQGQNIGTELLKAAISKTNFPLTLKCVENNSKAIHFYLKKGFVEKSRGNSSNGSYILFELTNDVK</sequence>
<protein>
    <submittedName>
        <fullName evidence="2">GNAT family N-acetyltransferase</fullName>
    </submittedName>
</protein>